<evidence type="ECO:0000313" key="7">
    <source>
        <dbReference type="Proteomes" id="UP000267464"/>
    </source>
</evidence>
<dbReference type="PANTHER" id="PTHR30537">
    <property type="entry name" value="HTH-TYPE TRANSCRIPTIONAL REGULATOR"/>
    <property type="match status" value="1"/>
</dbReference>
<dbReference type="Gene3D" id="1.10.10.10">
    <property type="entry name" value="Winged helix-like DNA-binding domain superfamily/Winged helix DNA-binding domain"/>
    <property type="match status" value="1"/>
</dbReference>
<evidence type="ECO:0000256" key="3">
    <source>
        <dbReference type="ARBA" id="ARBA00023125"/>
    </source>
</evidence>
<evidence type="ECO:0000256" key="4">
    <source>
        <dbReference type="ARBA" id="ARBA00023163"/>
    </source>
</evidence>
<protein>
    <submittedName>
        <fullName evidence="6">LysR family transcriptional regulator</fullName>
    </submittedName>
</protein>
<dbReference type="InterPro" id="IPR058163">
    <property type="entry name" value="LysR-type_TF_proteobact-type"/>
</dbReference>
<dbReference type="SUPFAM" id="SSF53850">
    <property type="entry name" value="Periplasmic binding protein-like II"/>
    <property type="match status" value="1"/>
</dbReference>
<dbReference type="AlphaFoldDB" id="A0A3N7HK81"/>
<dbReference type="OrthoDB" id="9810065at2"/>
<comment type="similarity">
    <text evidence="1">Belongs to the LysR transcriptional regulatory family.</text>
</comment>
<evidence type="ECO:0000256" key="2">
    <source>
        <dbReference type="ARBA" id="ARBA00023015"/>
    </source>
</evidence>
<dbReference type="Proteomes" id="UP000267464">
    <property type="component" value="Unassembled WGS sequence"/>
</dbReference>
<dbReference type="InterPro" id="IPR036388">
    <property type="entry name" value="WH-like_DNA-bd_sf"/>
</dbReference>
<evidence type="ECO:0000256" key="1">
    <source>
        <dbReference type="ARBA" id="ARBA00009437"/>
    </source>
</evidence>
<evidence type="ECO:0000313" key="6">
    <source>
        <dbReference type="EMBL" id="RQP21386.1"/>
    </source>
</evidence>
<dbReference type="InterPro" id="IPR000847">
    <property type="entry name" value="LysR_HTH_N"/>
</dbReference>
<accession>A0A3N7HK81</accession>
<dbReference type="InterPro" id="IPR005119">
    <property type="entry name" value="LysR_subst-bd"/>
</dbReference>
<keyword evidence="3" id="KW-0238">DNA-binding</keyword>
<keyword evidence="2" id="KW-0805">Transcription regulation</keyword>
<dbReference type="PROSITE" id="PS50931">
    <property type="entry name" value="HTH_LYSR"/>
    <property type="match status" value="1"/>
</dbReference>
<dbReference type="FunFam" id="1.10.10.10:FF:000001">
    <property type="entry name" value="LysR family transcriptional regulator"/>
    <property type="match status" value="1"/>
</dbReference>
<keyword evidence="4" id="KW-0804">Transcription</keyword>
<dbReference type="RefSeq" id="WP_124543756.1">
    <property type="nucleotide sequence ID" value="NZ_QUSW01000011.1"/>
</dbReference>
<dbReference type="PRINTS" id="PR00039">
    <property type="entry name" value="HTHLYSR"/>
</dbReference>
<organism evidence="6 7">
    <name type="scientific">Piscinibacter terrae</name>
    <dbReference type="NCBI Taxonomy" id="2496871"/>
    <lineage>
        <taxon>Bacteria</taxon>
        <taxon>Pseudomonadati</taxon>
        <taxon>Pseudomonadota</taxon>
        <taxon>Betaproteobacteria</taxon>
        <taxon>Burkholderiales</taxon>
        <taxon>Sphaerotilaceae</taxon>
        <taxon>Piscinibacter</taxon>
    </lineage>
</organism>
<reference evidence="6 7" key="2">
    <citation type="submission" date="2018-12" db="EMBL/GenBank/DDBJ databases">
        <title>Rhizobacter gummiphilus sp. nov., a rubber-degrading bacterium isolated from the soil of a botanical garden in Japan.</title>
        <authorList>
            <person name="Shunsuke S.S."/>
        </authorList>
    </citation>
    <scope>NUCLEOTIDE SEQUENCE [LARGE SCALE GENOMIC DNA]</scope>
    <source>
        <strain evidence="6 7">S-16</strain>
    </source>
</reference>
<dbReference type="GO" id="GO:0003677">
    <property type="term" value="F:DNA binding"/>
    <property type="evidence" value="ECO:0007669"/>
    <property type="project" value="UniProtKB-KW"/>
</dbReference>
<dbReference type="Pfam" id="PF00126">
    <property type="entry name" value="HTH_1"/>
    <property type="match status" value="1"/>
</dbReference>
<gene>
    <name evidence="6" type="ORF">DZC73_28275</name>
</gene>
<dbReference type="InterPro" id="IPR036390">
    <property type="entry name" value="WH_DNA-bd_sf"/>
</dbReference>
<dbReference type="Gene3D" id="3.40.190.290">
    <property type="match status" value="1"/>
</dbReference>
<keyword evidence="7" id="KW-1185">Reference proteome</keyword>
<dbReference type="Pfam" id="PF03466">
    <property type="entry name" value="LysR_substrate"/>
    <property type="match status" value="1"/>
</dbReference>
<dbReference type="CDD" id="cd08422">
    <property type="entry name" value="PBP2_CrgA_like"/>
    <property type="match status" value="1"/>
</dbReference>
<comment type="caution">
    <text evidence="6">The sequence shown here is derived from an EMBL/GenBank/DDBJ whole genome shotgun (WGS) entry which is preliminary data.</text>
</comment>
<name>A0A3N7HK81_9BURK</name>
<sequence length="307" mass="34061">MARDFDDLMLGSIELFCLCAEKQGFTAAAHAAGLTPAAVSRSVSRLEGRLGVKLFTRTTRQVRLTEGGRAYFEKCRQALGQLVEAEREVTGQQVVPSGTLRISVPTSYGHLRVLPLLPDFHVQYPEVKVEVQVANRNVDFTSENFDLAIRARVLPDSGLVARLLEESELVVVATPGYLRKRGTPRRIADLAQHDCIQFVLPSSGLPMQWLLIEDGQPQEVATTGTFTCSDDVLGGVTLCRHGAGLLQTFRYAVQRDLEEGRLKEVLKTHAGGTRPFSVVYPGHRHMPLRVRVFIDFLVARLSKKRRA</sequence>
<proteinExistence type="inferred from homology"/>
<dbReference type="PANTHER" id="PTHR30537:SF5">
    <property type="entry name" value="HTH-TYPE TRANSCRIPTIONAL ACTIVATOR TTDR-RELATED"/>
    <property type="match status" value="1"/>
</dbReference>
<evidence type="ECO:0000259" key="5">
    <source>
        <dbReference type="PROSITE" id="PS50931"/>
    </source>
</evidence>
<dbReference type="SUPFAM" id="SSF46785">
    <property type="entry name" value="Winged helix' DNA-binding domain"/>
    <property type="match status" value="1"/>
</dbReference>
<dbReference type="GO" id="GO:0003700">
    <property type="term" value="F:DNA-binding transcription factor activity"/>
    <property type="evidence" value="ECO:0007669"/>
    <property type="project" value="InterPro"/>
</dbReference>
<reference evidence="6 7" key="1">
    <citation type="submission" date="2018-08" db="EMBL/GenBank/DDBJ databases">
        <authorList>
            <person name="Khan S.A."/>
            <person name="Jeon C.O."/>
            <person name="Chun B.H."/>
            <person name="Jeong S.E."/>
        </authorList>
    </citation>
    <scope>NUCLEOTIDE SEQUENCE [LARGE SCALE GENOMIC DNA]</scope>
    <source>
        <strain evidence="6 7">S-16</strain>
    </source>
</reference>
<dbReference type="EMBL" id="QUSW01000011">
    <property type="protein sequence ID" value="RQP21386.1"/>
    <property type="molecule type" value="Genomic_DNA"/>
</dbReference>
<feature type="domain" description="HTH lysR-type" evidence="5">
    <location>
        <begin position="20"/>
        <end position="65"/>
    </location>
</feature>